<dbReference type="EMBL" id="BGPR01006467">
    <property type="protein sequence ID" value="GBN19220.1"/>
    <property type="molecule type" value="Genomic_DNA"/>
</dbReference>
<name>A0A4Y2LYH9_ARAVE</name>
<keyword evidence="2" id="KW-1185">Reference proteome</keyword>
<sequence length="97" mass="10920">MRITVTVKQGLPPLCPWHPGHLNDSRCISSVPGRSLLANHPATARTLPPRRYIISLVERDLQPTIAILPEEASFCLLIRQQLFRVLAVTGIHMRIYS</sequence>
<gene>
    <name evidence="1" type="ORF">AVEN_218037_1</name>
</gene>
<comment type="caution">
    <text evidence="1">The sequence shown here is derived from an EMBL/GenBank/DDBJ whole genome shotgun (WGS) entry which is preliminary data.</text>
</comment>
<evidence type="ECO:0000313" key="1">
    <source>
        <dbReference type="EMBL" id="GBN19220.1"/>
    </source>
</evidence>
<protein>
    <submittedName>
        <fullName evidence="1">Uncharacterized protein</fullName>
    </submittedName>
</protein>
<dbReference type="AlphaFoldDB" id="A0A4Y2LYH9"/>
<accession>A0A4Y2LYH9</accession>
<organism evidence="1 2">
    <name type="scientific">Araneus ventricosus</name>
    <name type="common">Orbweaver spider</name>
    <name type="synonym">Epeira ventricosa</name>
    <dbReference type="NCBI Taxonomy" id="182803"/>
    <lineage>
        <taxon>Eukaryota</taxon>
        <taxon>Metazoa</taxon>
        <taxon>Ecdysozoa</taxon>
        <taxon>Arthropoda</taxon>
        <taxon>Chelicerata</taxon>
        <taxon>Arachnida</taxon>
        <taxon>Araneae</taxon>
        <taxon>Araneomorphae</taxon>
        <taxon>Entelegynae</taxon>
        <taxon>Araneoidea</taxon>
        <taxon>Araneidae</taxon>
        <taxon>Araneus</taxon>
    </lineage>
</organism>
<proteinExistence type="predicted"/>
<evidence type="ECO:0000313" key="2">
    <source>
        <dbReference type="Proteomes" id="UP000499080"/>
    </source>
</evidence>
<reference evidence="1 2" key="1">
    <citation type="journal article" date="2019" name="Sci. Rep.">
        <title>Orb-weaving spider Araneus ventricosus genome elucidates the spidroin gene catalogue.</title>
        <authorList>
            <person name="Kono N."/>
            <person name="Nakamura H."/>
            <person name="Ohtoshi R."/>
            <person name="Moran D.A.P."/>
            <person name="Shinohara A."/>
            <person name="Yoshida Y."/>
            <person name="Fujiwara M."/>
            <person name="Mori M."/>
            <person name="Tomita M."/>
            <person name="Arakawa K."/>
        </authorList>
    </citation>
    <scope>NUCLEOTIDE SEQUENCE [LARGE SCALE GENOMIC DNA]</scope>
</reference>
<dbReference type="Proteomes" id="UP000499080">
    <property type="component" value="Unassembled WGS sequence"/>
</dbReference>